<sequence>MTARCACAAGERYGRRGTGRRPPRTGGEGTGADGGEGTGADGPYRPLTAAGPAPRACRAPGPALPGGPHPGGSEVTVRVSES</sequence>
<feature type="compositionally biased region" description="Low complexity" evidence="1">
    <location>
        <begin position="49"/>
        <end position="61"/>
    </location>
</feature>
<feature type="region of interest" description="Disordered" evidence="1">
    <location>
        <begin position="1"/>
        <end position="82"/>
    </location>
</feature>
<evidence type="ECO:0008006" key="4">
    <source>
        <dbReference type="Google" id="ProtNLM"/>
    </source>
</evidence>
<evidence type="ECO:0000313" key="3">
    <source>
        <dbReference type="Proteomes" id="UP001500460"/>
    </source>
</evidence>
<evidence type="ECO:0000256" key="1">
    <source>
        <dbReference type="SAM" id="MobiDB-lite"/>
    </source>
</evidence>
<gene>
    <name evidence="2" type="ORF">GCM10010421_48910</name>
</gene>
<protein>
    <recommendedName>
        <fullName evidence="4">Secreted protein</fullName>
    </recommendedName>
</protein>
<comment type="caution">
    <text evidence="2">The sequence shown here is derived from an EMBL/GenBank/DDBJ whole genome shotgun (WGS) entry which is preliminary data.</text>
</comment>
<feature type="compositionally biased region" description="Gly residues" evidence="1">
    <location>
        <begin position="26"/>
        <end position="40"/>
    </location>
</feature>
<organism evidence="2 3">
    <name type="scientific">Streptomyces glaucus</name>
    <dbReference type="NCBI Taxonomy" id="284029"/>
    <lineage>
        <taxon>Bacteria</taxon>
        <taxon>Bacillati</taxon>
        <taxon>Actinomycetota</taxon>
        <taxon>Actinomycetes</taxon>
        <taxon>Kitasatosporales</taxon>
        <taxon>Streptomycetaceae</taxon>
        <taxon>Streptomyces</taxon>
    </lineage>
</organism>
<accession>A0ABP5XI24</accession>
<dbReference type="EMBL" id="BAAATK010000038">
    <property type="protein sequence ID" value="GAA2450705.1"/>
    <property type="molecule type" value="Genomic_DNA"/>
</dbReference>
<proteinExistence type="predicted"/>
<reference evidence="3" key="1">
    <citation type="journal article" date="2019" name="Int. J. Syst. Evol. Microbiol.">
        <title>The Global Catalogue of Microorganisms (GCM) 10K type strain sequencing project: providing services to taxonomists for standard genome sequencing and annotation.</title>
        <authorList>
            <consortium name="The Broad Institute Genomics Platform"/>
            <consortium name="The Broad Institute Genome Sequencing Center for Infectious Disease"/>
            <person name="Wu L."/>
            <person name="Ma J."/>
        </authorList>
    </citation>
    <scope>NUCLEOTIDE SEQUENCE [LARGE SCALE GENOMIC DNA]</scope>
    <source>
        <strain evidence="3">JCM 6922</strain>
    </source>
</reference>
<keyword evidence="3" id="KW-1185">Reference proteome</keyword>
<evidence type="ECO:0000313" key="2">
    <source>
        <dbReference type="EMBL" id="GAA2450705.1"/>
    </source>
</evidence>
<name>A0ABP5XI24_9ACTN</name>
<dbReference type="Proteomes" id="UP001500460">
    <property type="component" value="Unassembled WGS sequence"/>
</dbReference>